<name>A0A4S8KIG2_DENBC</name>
<gene>
    <name evidence="1" type="ORF">K435DRAFT_881519</name>
</gene>
<organism evidence="1 2">
    <name type="scientific">Dendrothele bispora (strain CBS 962.96)</name>
    <dbReference type="NCBI Taxonomy" id="1314807"/>
    <lineage>
        <taxon>Eukaryota</taxon>
        <taxon>Fungi</taxon>
        <taxon>Dikarya</taxon>
        <taxon>Basidiomycota</taxon>
        <taxon>Agaricomycotina</taxon>
        <taxon>Agaricomycetes</taxon>
        <taxon>Agaricomycetidae</taxon>
        <taxon>Agaricales</taxon>
        <taxon>Agaricales incertae sedis</taxon>
        <taxon>Dendrothele</taxon>
    </lineage>
</organism>
<dbReference type="AlphaFoldDB" id="A0A4S8KIG2"/>
<dbReference type="EMBL" id="ML182817">
    <property type="protein sequence ID" value="THU75143.1"/>
    <property type="molecule type" value="Genomic_DNA"/>
</dbReference>
<keyword evidence="2" id="KW-1185">Reference proteome</keyword>
<evidence type="ECO:0000313" key="1">
    <source>
        <dbReference type="EMBL" id="THU75143.1"/>
    </source>
</evidence>
<proteinExistence type="predicted"/>
<dbReference type="Proteomes" id="UP000297245">
    <property type="component" value="Unassembled WGS sequence"/>
</dbReference>
<sequence>MSQVFPRAQIRGILVHSAQSSARRLNSAGKVRRAWQLTRPVVWTAKRLSAVTAARDGKD</sequence>
<evidence type="ECO:0000313" key="2">
    <source>
        <dbReference type="Proteomes" id="UP000297245"/>
    </source>
</evidence>
<protein>
    <submittedName>
        <fullName evidence="1">Uncharacterized protein</fullName>
    </submittedName>
</protein>
<reference evidence="1 2" key="1">
    <citation type="journal article" date="2019" name="Nat. Ecol. Evol.">
        <title>Megaphylogeny resolves global patterns of mushroom evolution.</title>
        <authorList>
            <person name="Varga T."/>
            <person name="Krizsan K."/>
            <person name="Foldi C."/>
            <person name="Dima B."/>
            <person name="Sanchez-Garcia M."/>
            <person name="Sanchez-Ramirez S."/>
            <person name="Szollosi G.J."/>
            <person name="Szarkandi J.G."/>
            <person name="Papp V."/>
            <person name="Albert L."/>
            <person name="Andreopoulos W."/>
            <person name="Angelini C."/>
            <person name="Antonin V."/>
            <person name="Barry K.W."/>
            <person name="Bougher N.L."/>
            <person name="Buchanan P."/>
            <person name="Buyck B."/>
            <person name="Bense V."/>
            <person name="Catcheside P."/>
            <person name="Chovatia M."/>
            <person name="Cooper J."/>
            <person name="Damon W."/>
            <person name="Desjardin D."/>
            <person name="Finy P."/>
            <person name="Geml J."/>
            <person name="Haridas S."/>
            <person name="Hughes K."/>
            <person name="Justo A."/>
            <person name="Karasinski D."/>
            <person name="Kautmanova I."/>
            <person name="Kiss B."/>
            <person name="Kocsube S."/>
            <person name="Kotiranta H."/>
            <person name="LaButti K.M."/>
            <person name="Lechner B.E."/>
            <person name="Liimatainen K."/>
            <person name="Lipzen A."/>
            <person name="Lukacs Z."/>
            <person name="Mihaltcheva S."/>
            <person name="Morgado L.N."/>
            <person name="Niskanen T."/>
            <person name="Noordeloos M.E."/>
            <person name="Ohm R.A."/>
            <person name="Ortiz-Santana B."/>
            <person name="Ovrebo C."/>
            <person name="Racz N."/>
            <person name="Riley R."/>
            <person name="Savchenko A."/>
            <person name="Shiryaev A."/>
            <person name="Soop K."/>
            <person name="Spirin V."/>
            <person name="Szebenyi C."/>
            <person name="Tomsovsky M."/>
            <person name="Tulloss R.E."/>
            <person name="Uehling J."/>
            <person name="Grigoriev I.V."/>
            <person name="Vagvolgyi C."/>
            <person name="Papp T."/>
            <person name="Martin F.M."/>
            <person name="Miettinen O."/>
            <person name="Hibbett D.S."/>
            <person name="Nagy L.G."/>
        </authorList>
    </citation>
    <scope>NUCLEOTIDE SEQUENCE [LARGE SCALE GENOMIC DNA]</scope>
    <source>
        <strain evidence="1 2">CBS 962.96</strain>
    </source>
</reference>
<accession>A0A4S8KIG2</accession>